<dbReference type="PANTHER" id="PTHR31507">
    <property type="entry name" value="PROTEIN CBG15923"/>
    <property type="match status" value="1"/>
</dbReference>
<accession>A0A8R1UPK4</accession>
<protein>
    <submittedName>
        <fullName evidence="1">Uncharacterized protein</fullName>
    </submittedName>
</protein>
<keyword evidence="2" id="KW-1185">Reference proteome</keyword>
<dbReference type="PANTHER" id="PTHR31507:SF3">
    <property type="entry name" value="TIL DOMAIN-CONTAINING PROTEIN"/>
    <property type="match status" value="1"/>
</dbReference>
<dbReference type="Proteomes" id="UP000005239">
    <property type="component" value="Unassembled WGS sequence"/>
</dbReference>
<organism evidence="1 2">
    <name type="scientific">Pristionchus pacificus</name>
    <name type="common">Parasitic nematode worm</name>
    <dbReference type="NCBI Taxonomy" id="54126"/>
    <lineage>
        <taxon>Eukaryota</taxon>
        <taxon>Metazoa</taxon>
        <taxon>Ecdysozoa</taxon>
        <taxon>Nematoda</taxon>
        <taxon>Chromadorea</taxon>
        <taxon>Rhabditida</taxon>
        <taxon>Rhabditina</taxon>
        <taxon>Diplogasteromorpha</taxon>
        <taxon>Diplogasteroidea</taxon>
        <taxon>Neodiplogasteridae</taxon>
        <taxon>Pristionchus</taxon>
    </lineage>
</organism>
<dbReference type="AlphaFoldDB" id="A0A2A6BTB3"/>
<dbReference type="EnsemblMetazoa" id="PPA37316.1">
    <property type="protein sequence ID" value="PPA37316.1"/>
    <property type="gene ID" value="WBGene00275685"/>
</dbReference>
<proteinExistence type="predicted"/>
<evidence type="ECO:0000313" key="2">
    <source>
        <dbReference type="Proteomes" id="UP000005239"/>
    </source>
</evidence>
<name>A0A2A6BTB3_PRIPA</name>
<sequence>KNEQDAWALMETQRKRAHVSIKCPSVKEGASFKMACLLLILSLCSVFTSCASMACTPLPALSSVPAGYVVLQADEITLPSGANGPQLFSGIYLMCNTATKTINWFHPRYTTSSGCLLGRAISESQVGTIRAMCQTGSANLRNLGFTKSGNKYLHNLNGSGLKQGWVSTTYMSCGASLPIKRWKSRYTDDMMYGENLEWNTWYKGMVQDGGKVQFYIIKCPSVKEGASFKMACLLLILSLCSVFTSCASMACTPLPALSSVPAGYVVLQADEITLPSGANGPQLFSGIYLMCNTATKTISPATGFTLDTRLPVAADAHATNAQLWNVNYYYNYGVGVHAYCADSGCISVIQKNGIGYDMTNGKGLLGRAISESQVGTIRAMCQTGSANLRNLGFTKSGNKYLHNLNGSGLKQGWVSTTYMSCGASLPIKRWKSRYTDDMMYGENLEWNTWYKGMVQDGGKVQFYMWY</sequence>
<evidence type="ECO:0000313" key="1">
    <source>
        <dbReference type="EnsemblMetazoa" id="PPA37316.1"/>
    </source>
</evidence>
<gene>
    <name evidence="1" type="primary">WBGene00275685</name>
</gene>
<reference evidence="2" key="1">
    <citation type="journal article" date="2008" name="Nat. Genet.">
        <title>The Pristionchus pacificus genome provides a unique perspective on nematode lifestyle and parasitism.</title>
        <authorList>
            <person name="Dieterich C."/>
            <person name="Clifton S.W."/>
            <person name="Schuster L.N."/>
            <person name="Chinwalla A."/>
            <person name="Delehaunty K."/>
            <person name="Dinkelacker I."/>
            <person name="Fulton L."/>
            <person name="Fulton R."/>
            <person name="Godfrey J."/>
            <person name="Minx P."/>
            <person name="Mitreva M."/>
            <person name="Roeseler W."/>
            <person name="Tian H."/>
            <person name="Witte H."/>
            <person name="Yang S.P."/>
            <person name="Wilson R.K."/>
            <person name="Sommer R.J."/>
        </authorList>
    </citation>
    <scope>NUCLEOTIDE SEQUENCE [LARGE SCALE GENOMIC DNA]</scope>
    <source>
        <strain evidence="2">PS312</strain>
    </source>
</reference>
<accession>A0A2A6BTB3</accession>
<reference evidence="1" key="2">
    <citation type="submission" date="2022-06" db="UniProtKB">
        <authorList>
            <consortium name="EnsemblMetazoa"/>
        </authorList>
    </citation>
    <scope>IDENTIFICATION</scope>
    <source>
        <strain evidence="1">PS312</strain>
    </source>
</reference>